<dbReference type="AlphaFoldDB" id="A0A9N9I1R6"/>
<proteinExistence type="predicted"/>
<feature type="non-terminal residue" evidence="2">
    <location>
        <position position="1"/>
    </location>
</feature>
<protein>
    <submittedName>
        <fullName evidence="2">20126_t:CDS:1</fullName>
    </submittedName>
</protein>
<gene>
    <name evidence="2" type="ORF">RFULGI_LOCUS11237</name>
</gene>
<comment type="caution">
    <text evidence="2">The sequence shown here is derived from an EMBL/GenBank/DDBJ whole genome shotgun (WGS) entry which is preliminary data.</text>
</comment>
<feature type="compositionally biased region" description="Basic and acidic residues" evidence="1">
    <location>
        <begin position="1"/>
        <end position="11"/>
    </location>
</feature>
<keyword evidence="3" id="KW-1185">Reference proteome</keyword>
<dbReference type="EMBL" id="CAJVPZ010023945">
    <property type="protein sequence ID" value="CAG8717373.1"/>
    <property type="molecule type" value="Genomic_DNA"/>
</dbReference>
<feature type="region of interest" description="Disordered" evidence="1">
    <location>
        <begin position="1"/>
        <end position="55"/>
    </location>
</feature>
<evidence type="ECO:0000313" key="3">
    <source>
        <dbReference type="Proteomes" id="UP000789396"/>
    </source>
</evidence>
<accession>A0A9N9I1R6</accession>
<dbReference type="OrthoDB" id="10038672at2759"/>
<organism evidence="2 3">
    <name type="scientific">Racocetra fulgida</name>
    <dbReference type="NCBI Taxonomy" id="60492"/>
    <lineage>
        <taxon>Eukaryota</taxon>
        <taxon>Fungi</taxon>
        <taxon>Fungi incertae sedis</taxon>
        <taxon>Mucoromycota</taxon>
        <taxon>Glomeromycotina</taxon>
        <taxon>Glomeromycetes</taxon>
        <taxon>Diversisporales</taxon>
        <taxon>Gigasporaceae</taxon>
        <taxon>Racocetra</taxon>
    </lineage>
</organism>
<evidence type="ECO:0000256" key="1">
    <source>
        <dbReference type="SAM" id="MobiDB-lite"/>
    </source>
</evidence>
<evidence type="ECO:0000313" key="2">
    <source>
        <dbReference type="EMBL" id="CAG8717373.1"/>
    </source>
</evidence>
<reference evidence="2" key="1">
    <citation type="submission" date="2021-06" db="EMBL/GenBank/DDBJ databases">
        <authorList>
            <person name="Kallberg Y."/>
            <person name="Tangrot J."/>
            <person name="Rosling A."/>
        </authorList>
    </citation>
    <scope>NUCLEOTIDE SEQUENCE</scope>
    <source>
        <strain evidence="2">IN212</strain>
    </source>
</reference>
<name>A0A9N9I1R6_9GLOM</name>
<dbReference type="Proteomes" id="UP000789396">
    <property type="component" value="Unassembled WGS sequence"/>
</dbReference>
<sequence>AMQNAKPEKNKTSGSKHFQSSQSSSVGFLPQQKKMSTSMKREDFPSLPHTLKTTAVEKKENTTSFTQSFTTIVQSKKTTSLTSGNVLLTESKTTIPSLYNIRDRHKHKRGEQISRIIQNLNRYNKYKVYGYWECSVCEEKKVKHEQGYYVQEYR</sequence>
<feature type="non-terminal residue" evidence="2">
    <location>
        <position position="154"/>
    </location>
</feature>